<feature type="transmembrane region" description="Helical" evidence="1">
    <location>
        <begin position="275"/>
        <end position="297"/>
    </location>
</feature>
<name>S2WWT5_9ACTN</name>
<dbReference type="CDD" id="cd06174">
    <property type="entry name" value="MFS"/>
    <property type="match status" value="1"/>
</dbReference>
<feature type="transmembrane region" description="Helical" evidence="1">
    <location>
        <begin position="309"/>
        <end position="328"/>
    </location>
</feature>
<accession>S2WWT5</accession>
<dbReference type="AlphaFoldDB" id="S2WWT5"/>
<feature type="transmembrane region" description="Helical" evidence="1">
    <location>
        <begin position="334"/>
        <end position="357"/>
    </location>
</feature>
<keyword evidence="1" id="KW-1133">Transmembrane helix</keyword>
<dbReference type="OrthoDB" id="9773404at2"/>
<dbReference type="Gene3D" id="1.20.1250.20">
    <property type="entry name" value="MFS general substrate transporter like domains"/>
    <property type="match status" value="1"/>
</dbReference>
<reference evidence="2 3" key="1">
    <citation type="submission" date="2013-04" db="EMBL/GenBank/DDBJ databases">
        <title>The Genome Sequence of Propionimicrobium lymphophilum ACS-093-V-SCH5.</title>
        <authorList>
            <consortium name="The Broad Institute Genomics Platform"/>
            <person name="Earl A."/>
            <person name="Ward D."/>
            <person name="Feldgarden M."/>
            <person name="Gevers D."/>
            <person name="Saerens B."/>
            <person name="Vaneechoutte M."/>
            <person name="Walker B."/>
            <person name="Young S."/>
            <person name="Zeng Q."/>
            <person name="Gargeya S."/>
            <person name="Fitzgerald M."/>
            <person name="Haas B."/>
            <person name="Abouelleil A."/>
            <person name="Allen A.W."/>
            <person name="Alvarado L."/>
            <person name="Arachchi H.M."/>
            <person name="Berlin A.M."/>
            <person name="Chapman S.B."/>
            <person name="Gainer-Dewar J."/>
            <person name="Goldberg J."/>
            <person name="Griggs A."/>
            <person name="Gujja S."/>
            <person name="Hansen M."/>
            <person name="Howarth C."/>
            <person name="Imamovic A."/>
            <person name="Ireland A."/>
            <person name="Larimer J."/>
            <person name="McCowan C."/>
            <person name="Murphy C."/>
            <person name="Pearson M."/>
            <person name="Poon T.W."/>
            <person name="Priest M."/>
            <person name="Roberts A."/>
            <person name="Saif S."/>
            <person name="Shea T."/>
            <person name="Sisk P."/>
            <person name="Sykes S."/>
            <person name="Wortman J."/>
            <person name="Nusbaum C."/>
            <person name="Birren B."/>
        </authorList>
    </citation>
    <scope>NUCLEOTIDE SEQUENCE [LARGE SCALE GENOMIC DNA]</scope>
    <source>
        <strain evidence="2 3">ACS-093-V-SCH5</strain>
    </source>
</reference>
<organism evidence="2 3">
    <name type="scientific">Propionimicrobium lymphophilum ACS-093-V-SCH5</name>
    <dbReference type="NCBI Taxonomy" id="883161"/>
    <lineage>
        <taxon>Bacteria</taxon>
        <taxon>Bacillati</taxon>
        <taxon>Actinomycetota</taxon>
        <taxon>Actinomycetes</taxon>
        <taxon>Propionibacteriales</taxon>
        <taxon>Propionibacteriaceae</taxon>
        <taxon>Propionimicrobium</taxon>
    </lineage>
</organism>
<evidence type="ECO:0008006" key="4">
    <source>
        <dbReference type="Google" id="ProtNLM"/>
    </source>
</evidence>
<protein>
    <recommendedName>
        <fullName evidence="4">Major facilitator superfamily (MFS) profile domain-containing protein</fullName>
    </recommendedName>
</protein>
<feature type="transmembrane region" description="Helical" evidence="1">
    <location>
        <begin position="187"/>
        <end position="207"/>
    </location>
</feature>
<feature type="transmembrane region" description="Helical" evidence="1">
    <location>
        <begin position="369"/>
        <end position="387"/>
    </location>
</feature>
<feature type="transmembrane region" description="Helical" evidence="1">
    <location>
        <begin position="92"/>
        <end position="111"/>
    </location>
</feature>
<dbReference type="InterPro" id="IPR011701">
    <property type="entry name" value="MFS"/>
</dbReference>
<keyword evidence="3" id="KW-1185">Reference proteome</keyword>
<feature type="transmembrane region" description="Helical" evidence="1">
    <location>
        <begin position="241"/>
        <end position="263"/>
    </location>
</feature>
<feature type="transmembrane region" description="Helical" evidence="1">
    <location>
        <begin position="164"/>
        <end position="181"/>
    </location>
</feature>
<dbReference type="HOGENOM" id="CLU_043790_0_0_11"/>
<dbReference type="SUPFAM" id="SSF103473">
    <property type="entry name" value="MFS general substrate transporter"/>
    <property type="match status" value="1"/>
</dbReference>
<dbReference type="InterPro" id="IPR036259">
    <property type="entry name" value="MFS_trans_sf"/>
</dbReference>
<dbReference type="STRING" id="883161.HMPREF9306_01757"/>
<dbReference type="EMBL" id="AGZR01000009">
    <property type="protein sequence ID" value="EPD32189.1"/>
    <property type="molecule type" value="Genomic_DNA"/>
</dbReference>
<dbReference type="GO" id="GO:0022857">
    <property type="term" value="F:transmembrane transporter activity"/>
    <property type="evidence" value="ECO:0007669"/>
    <property type="project" value="InterPro"/>
</dbReference>
<feature type="transmembrane region" description="Helical" evidence="1">
    <location>
        <begin position="117"/>
        <end position="143"/>
    </location>
</feature>
<keyword evidence="1" id="KW-0472">Membrane</keyword>
<gene>
    <name evidence="2" type="ORF">HMPREF9306_01757</name>
</gene>
<comment type="caution">
    <text evidence="2">The sequence shown here is derived from an EMBL/GenBank/DDBJ whole genome shotgun (WGS) entry which is preliminary data.</text>
</comment>
<feature type="transmembrane region" description="Helical" evidence="1">
    <location>
        <begin position="61"/>
        <end position="80"/>
    </location>
</feature>
<keyword evidence="1" id="KW-0812">Transmembrane</keyword>
<dbReference type="RefSeq" id="WP_016456564.1">
    <property type="nucleotide sequence ID" value="NZ_KE150269.1"/>
</dbReference>
<dbReference type="Pfam" id="PF07690">
    <property type="entry name" value="MFS_1"/>
    <property type="match status" value="1"/>
</dbReference>
<dbReference type="PATRIC" id="fig|883161.3.peg.1743"/>
<evidence type="ECO:0000313" key="3">
    <source>
        <dbReference type="Proteomes" id="UP000014417"/>
    </source>
</evidence>
<evidence type="ECO:0000256" key="1">
    <source>
        <dbReference type="SAM" id="Phobius"/>
    </source>
</evidence>
<evidence type="ECO:0000313" key="2">
    <source>
        <dbReference type="EMBL" id="EPD32189.1"/>
    </source>
</evidence>
<feature type="transmembrane region" description="Helical" evidence="1">
    <location>
        <begin position="407"/>
        <end position="431"/>
    </location>
</feature>
<dbReference type="Proteomes" id="UP000014417">
    <property type="component" value="Unassembled WGS sequence"/>
</dbReference>
<proteinExistence type="predicted"/>
<sequence>MSDTTTETLKPKKKLPAFLRKGKVGGYLAVVATGQLVYSSFEAFKGSLILPMCNALGITMSQFGQMMSVIGLAMFMYVPGGWVNNRFPIKNILTIWAGWRLFTTLVLYLIPGMPFQMMLAIAFTWAVGDAVGWPAVVNGVSYLSKDSDSESRGLAMGLLETIRRALEFVMNLLVVGALFVFPEQANIVMRGFAIAYALFLIPMILLIRKYVPNNAIAKSEGKSENQAALIGLIQVLKKPRLWLAGLAGLCVYWSYVNLIYSSAPYLSLVFNASDGVAGAFGIFNTGFIGIIAGLLAGMLADYVFKSSTMMMAVGLSVIAIGSGLLLLLPANTTLMWPAMVLLMLMAMGVFLGKAVILAPVAELNLPEEINGSAMSVGSFLVYASIIWGNLMTSGIVDAHKDNPQTGYAIIFTITLVVAISGAVCAFFLATINHRINKKAKQA</sequence>
<feature type="transmembrane region" description="Helical" evidence="1">
    <location>
        <begin position="24"/>
        <end position="41"/>
    </location>
</feature>